<comment type="caution">
    <text evidence="6">The sequence shown here is derived from an EMBL/GenBank/DDBJ whole genome shotgun (WGS) entry which is preliminary data.</text>
</comment>
<dbReference type="PANTHER" id="PTHR12532:SF0">
    <property type="entry name" value="TRANSLATIONAL ACTIVATOR OF CYTOCHROME C OXIDASE 1"/>
    <property type="match status" value="1"/>
</dbReference>
<dbReference type="EMBL" id="JBAKAW010000363">
    <property type="protein sequence ID" value="MEL0657502.1"/>
    <property type="molecule type" value="Genomic_DNA"/>
</dbReference>
<name>A0ABU9H776_9GAMM</name>
<dbReference type="InterPro" id="IPR049083">
    <property type="entry name" value="TACO1_YebC_N"/>
</dbReference>
<dbReference type="InterPro" id="IPR029072">
    <property type="entry name" value="YebC-like"/>
</dbReference>
<dbReference type="SUPFAM" id="SSF75625">
    <property type="entry name" value="YebC-like"/>
    <property type="match status" value="1"/>
</dbReference>
<dbReference type="Pfam" id="PF20772">
    <property type="entry name" value="TACO1_YebC_N"/>
    <property type="match status" value="1"/>
</dbReference>
<protein>
    <submittedName>
        <fullName evidence="6">YebC/PmpR family DNA-binding transcriptional regulator</fullName>
    </submittedName>
</protein>
<proteinExistence type="inferred from homology"/>
<feature type="domain" description="TACO1/YebC-like second and third" evidence="4">
    <location>
        <begin position="44"/>
        <end position="69"/>
    </location>
</feature>
<dbReference type="Gene3D" id="1.10.10.200">
    <property type="match status" value="1"/>
</dbReference>
<evidence type="ECO:0000259" key="4">
    <source>
        <dbReference type="Pfam" id="PF01709"/>
    </source>
</evidence>
<dbReference type="Gene3D" id="3.30.70.980">
    <property type="match status" value="1"/>
</dbReference>
<gene>
    <name evidence="6" type="ORF">V6257_21275</name>
</gene>
<evidence type="ECO:0000313" key="7">
    <source>
        <dbReference type="Proteomes" id="UP001371391"/>
    </source>
</evidence>
<feature type="non-terminal residue" evidence="6">
    <location>
        <position position="1"/>
    </location>
</feature>
<keyword evidence="3" id="KW-0804">Transcription</keyword>
<keyword evidence="7" id="KW-1185">Reference proteome</keyword>
<keyword evidence="6" id="KW-0238">DNA-binding</keyword>
<evidence type="ECO:0000256" key="1">
    <source>
        <dbReference type="ARBA" id="ARBA00008724"/>
    </source>
</evidence>
<evidence type="ECO:0000313" key="6">
    <source>
        <dbReference type="EMBL" id="MEL0657502.1"/>
    </source>
</evidence>
<organism evidence="6 7">
    <name type="scientific">Pseudoalteromonas issachenkonii</name>
    <dbReference type="NCBI Taxonomy" id="152297"/>
    <lineage>
        <taxon>Bacteria</taxon>
        <taxon>Pseudomonadati</taxon>
        <taxon>Pseudomonadota</taxon>
        <taxon>Gammaproteobacteria</taxon>
        <taxon>Alteromonadales</taxon>
        <taxon>Pseudoalteromonadaceae</taxon>
        <taxon>Pseudoalteromonas</taxon>
    </lineage>
</organism>
<dbReference type="PANTHER" id="PTHR12532">
    <property type="entry name" value="TRANSLATIONAL ACTIVATOR OF CYTOCHROME C OXIDASE 1"/>
    <property type="match status" value="1"/>
</dbReference>
<dbReference type="RefSeq" id="WP_341604195.1">
    <property type="nucleotide sequence ID" value="NZ_JBAKAW010000363.1"/>
</dbReference>
<evidence type="ECO:0000259" key="5">
    <source>
        <dbReference type="Pfam" id="PF20772"/>
    </source>
</evidence>
<dbReference type="Pfam" id="PF01709">
    <property type="entry name" value="Transcrip_reg"/>
    <property type="match status" value="1"/>
</dbReference>
<sequence>VADPEVNQTLRRLIEKGKKDQVPAHVIEKEIEKAAGGAGEDYSVARYVGYGPGNCMVIVDCLTENPNRT</sequence>
<evidence type="ECO:0000256" key="3">
    <source>
        <dbReference type="ARBA" id="ARBA00023163"/>
    </source>
</evidence>
<feature type="domain" description="TACO1/YebC-like N-terminal" evidence="5">
    <location>
        <begin position="2"/>
        <end position="37"/>
    </location>
</feature>
<feature type="non-terminal residue" evidence="6">
    <location>
        <position position="69"/>
    </location>
</feature>
<dbReference type="InterPro" id="IPR002876">
    <property type="entry name" value="Transcrip_reg_TACO1-like"/>
</dbReference>
<evidence type="ECO:0000256" key="2">
    <source>
        <dbReference type="ARBA" id="ARBA00023015"/>
    </source>
</evidence>
<accession>A0ABU9H776</accession>
<dbReference type="InterPro" id="IPR026564">
    <property type="entry name" value="Transcrip_reg_TACO1-like_dom3"/>
</dbReference>
<dbReference type="GO" id="GO:0003677">
    <property type="term" value="F:DNA binding"/>
    <property type="evidence" value="ECO:0007669"/>
    <property type="project" value="UniProtKB-KW"/>
</dbReference>
<reference evidence="6 7" key="1">
    <citation type="submission" date="2024-02" db="EMBL/GenBank/DDBJ databases">
        <title>Bacteria isolated from the canopy kelp, Nereocystis luetkeana.</title>
        <authorList>
            <person name="Pfister C.A."/>
            <person name="Younker I.T."/>
            <person name="Light S.H."/>
        </authorList>
    </citation>
    <scope>NUCLEOTIDE SEQUENCE [LARGE SCALE GENOMIC DNA]</scope>
    <source>
        <strain evidence="6 7">TI.1.03</strain>
    </source>
</reference>
<dbReference type="Proteomes" id="UP001371391">
    <property type="component" value="Unassembled WGS sequence"/>
</dbReference>
<dbReference type="InterPro" id="IPR017856">
    <property type="entry name" value="Integrase-like_N"/>
</dbReference>
<dbReference type="InterPro" id="IPR048300">
    <property type="entry name" value="TACO1_YebC-like_2nd/3rd_dom"/>
</dbReference>
<keyword evidence="2" id="KW-0805">Transcription regulation</keyword>
<comment type="similarity">
    <text evidence="1">Belongs to the TACO1 family.</text>
</comment>